<dbReference type="Proteomes" id="UP001214628">
    <property type="component" value="Chromosome 6"/>
</dbReference>
<evidence type="ECO:0000256" key="5">
    <source>
        <dbReference type="ARBA" id="ARBA00022737"/>
    </source>
</evidence>
<dbReference type="InterPro" id="IPR016024">
    <property type="entry name" value="ARM-type_fold"/>
</dbReference>
<dbReference type="Pfam" id="PF13513">
    <property type="entry name" value="HEAT_EZ"/>
    <property type="match status" value="1"/>
</dbReference>
<feature type="region of interest" description="Disordered" evidence="8">
    <location>
        <begin position="1"/>
        <end position="223"/>
    </location>
</feature>
<evidence type="ECO:0000313" key="12">
    <source>
        <dbReference type="Proteomes" id="UP001214628"/>
    </source>
</evidence>
<evidence type="ECO:0000313" key="11">
    <source>
        <dbReference type="EMBL" id="WFD44961.1"/>
    </source>
</evidence>
<keyword evidence="6" id="KW-0508">mRNA splicing</keyword>
<dbReference type="PANTHER" id="PTHR12097">
    <property type="entry name" value="SPLICING FACTOR 3B, SUBUNIT 1-RELATED"/>
    <property type="match status" value="1"/>
</dbReference>
<feature type="compositionally biased region" description="Low complexity" evidence="8">
    <location>
        <begin position="212"/>
        <end position="222"/>
    </location>
</feature>
<evidence type="ECO:0000259" key="9">
    <source>
        <dbReference type="Pfam" id="PF08920"/>
    </source>
</evidence>
<dbReference type="FunFam" id="1.25.10.10:FF:000039">
    <property type="entry name" value="Splicing factor 3B subunit 1"/>
    <property type="match status" value="1"/>
</dbReference>
<feature type="compositionally biased region" description="Basic and acidic residues" evidence="8">
    <location>
        <begin position="101"/>
        <end position="120"/>
    </location>
</feature>
<feature type="domain" description="Splicing factor 3B subunit 1" evidence="9">
    <location>
        <begin position="156"/>
        <end position="265"/>
    </location>
</feature>
<keyword evidence="4" id="KW-0747">Spliceosome</keyword>
<feature type="domain" description="Phosphatase PP2A regulatory subunit A/Splicing factor 3B subunit 1-like HEAT repeat" evidence="10">
    <location>
        <begin position="919"/>
        <end position="997"/>
    </location>
</feature>
<feature type="compositionally biased region" description="Basic and acidic residues" evidence="8">
    <location>
        <begin position="173"/>
        <end position="186"/>
    </location>
</feature>
<reference evidence="11" key="1">
    <citation type="submission" date="2023-02" db="EMBL/GenBank/DDBJ databases">
        <title>Mating type loci evolution in Malassezia.</title>
        <authorList>
            <person name="Coelho M.A."/>
        </authorList>
    </citation>
    <scope>NUCLEOTIDE SEQUENCE</scope>
    <source>
        <strain evidence="11">CBS 14136</strain>
    </source>
</reference>
<dbReference type="GO" id="GO:0000245">
    <property type="term" value="P:spliceosomal complex assembly"/>
    <property type="evidence" value="ECO:0007669"/>
    <property type="project" value="InterPro"/>
</dbReference>
<proteinExistence type="inferred from homology"/>
<feature type="compositionally biased region" description="Basic and acidic residues" evidence="8">
    <location>
        <begin position="73"/>
        <end position="85"/>
    </location>
</feature>
<evidence type="ECO:0000256" key="4">
    <source>
        <dbReference type="ARBA" id="ARBA00022728"/>
    </source>
</evidence>
<dbReference type="AlphaFoldDB" id="A0AAF0F825"/>
<evidence type="ECO:0000256" key="3">
    <source>
        <dbReference type="ARBA" id="ARBA00022664"/>
    </source>
</evidence>
<dbReference type="Pfam" id="PF08920">
    <property type="entry name" value="SF3b1"/>
    <property type="match status" value="1"/>
</dbReference>
<organism evidence="11 12">
    <name type="scientific">Malassezia psittaci</name>
    <dbReference type="NCBI Taxonomy" id="1821823"/>
    <lineage>
        <taxon>Eukaryota</taxon>
        <taxon>Fungi</taxon>
        <taxon>Dikarya</taxon>
        <taxon>Basidiomycota</taxon>
        <taxon>Ustilaginomycotina</taxon>
        <taxon>Malasseziomycetes</taxon>
        <taxon>Malasseziales</taxon>
        <taxon>Malasseziaceae</taxon>
        <taxon>Malassezia</taxon>
    </lineage>
</organism>
<feature type="compositionally biased region" description="Low complexity" evidence="8">
    <location>
        <begin position="86"/>
        <end position="100"/>
    </location>
</feature>
<comment type="similarity">
    <text evidence="2">Belongs to the SF3B1 family.</text>
</comment>
<evidence type="ECO:0000256" key="2">
    <source>
        <dbReference type="ARBA" id="ARBA00005754"/>
    </source>
</evidence>
<dbReference type="InterPro" id="IPR011989">
    <property type="entry name" value="ARM-like"/>
</dbReference>
<dbReference type="InterPro" id="IPR054573">
    <property type="entry name" value="PP2A/SF3B1-like_HEAT"/>
</dbReference>
<keyword evidence="12" id="KW-1185">Reference proteome</keyword>
<keyword evidence="7" id="KW-0539">Nucleus</keyword>
<evidence type="ECO:0000256" key="1">
    <source>
        <dbReference type="ARBA" id="ARBA00004123"/>
    </source>
</evidence>
<accession>A0AAF0F825</accession>
<feature type="compositionally biased region" description="Basic and acidic residues" evidence="8">
    <location>
        <begin position="153"/>
        <end position="163"/>
    </location>
</feature>
<evidence type="ECO:0000256" key="8">
    <source>
        <dbReference type="SAM" id="MobiDB-lite"/>
    </source>
</evidence>
<evidence type="ECO:0000259" key="10">
    <source>
        <dbReference type="Pfam" id="PF22646"/>
    </source>
</evidence>
<feature type="compositionally biased region" description="Basic and acidic residues" evidence="8">
    <location>
        <begin position="23"/>
        <end position="34"/>
    </location>
</feature>
<dbReference type="EMBL" id="CP118380">
    <property type="protein sequence ID" value="WFD44961.1"/>
    <property type="molecule type" value="Genomic_DNA"/>
</dbReference>
<dbReference type="GO" id="GO:0003729">
    <property type="term" value="F:mRNA binding"/>
    <property type="evidence" value="ECO:0007669"/>
    <property type="project" value="InterPro"/>
</dbReference>
<dbReference type="SUPFAM" id="SSF48371">
    <property type="entry name" value="ARM repeat"/>
    <property type="match status" value="1"/>
</dbReference>
<dbReference type="InterPro" id="IPR038737">
    <property type="entry name" value="SF3b_su1-like"/>
</dbReference>
<dbReference type="Pfam" id="PF22646">
    <property type="entry name" value="PPP2R1A-like_HEAT"/>
    <property type="match status" value="1"/>
</dbReference>
<protein>
    <submittedName>
        <fullName evidence="11">U2 snRNP component prp10</fullName>
    </submittedName>
</protein>
<evidence type="ECO:0000256" key="6">
    <source>
        <dbReference type="ARBA" id="ARBA00023187"/>
    </source>
</evidence>
<comment type="subcellular location">
    <subcellularLocation>
        <location evidence="1">Nucleus</location>
    </subcellularLocation>
</comment>
<feature type="compositionally biased region" description="Low complexity" evidence="8">
    <location>
        <begin position="127"/>
        <end position="142"/>
    </location>
</feature>
<sequence length="1139" mass="128040">MDSADTSRRAKSSRSEYLAALPDTRDDSDNEESRTNPLDQFTAPQHLLNEFADDSYDPMAERVEARQIQSRQSDYHNRRFQRDTGLDSQSVSDSKQSLSDEGYRDAMRRAHIEREEERVRRFIQAKESSTQPQSTESTQVPPKTTTESGEQTPRVERKRRWDVAPEESDNVETVEHPTLKTSRWDETPETDTQAPLKATRRSRWDETPTQEAAASTSAAPRTAPRKTFITDQELDMYLPKEGYKIVPPPPGYEPVGAPSDDMQEAGFVMPEPAESSGAALPEMVAEASTEVPGIGELAFMKPEDQVYFKKALEEEGEQRLPKDERRERLILQLLLKIKNGTPPLRKAALRQLCDSARVFGAGPLFDKILPLLMERTLEDQERHLLVKVIDRILYRLDDLVRPYVHRILVVIEPLLIDEDYFVRVEGREIISNLAKAAGLAHMISTMRPDIDHADEYVRNTTARALAVVATSLGIPALMPFLRAVCRSKKSWQARHTAIRVVQQIAISIGCGILPHLRALVDCIEKGLEDEQPKVKTMTALALSALAEASAPYGIESFENVLKPLWLGIRQQRGKGLAAFLKAVGFIIPLMDSDSTLYFVKEITPTLIREFQSADDEMRRIVLKVVKQCASTDGVSGPFLREEILPDFLRHFWVRRMALDRRNSREVVNTTVELAQKVGVSEIVGKLVHNLKDESEPFRRMAMEAIRDIISQLGTAGVDERLEVLLIDGMTHAFQEQTMEDKVMLDGLGAIANGLGMRMKPYLTQIVSTILWRLNNKNAQTRQQAADLTTQIAPVLKQCGEDGLLSNLGVVLFEQLGEEFPEALASIIAAEGAIAEVVGMTHLNPPVKDLLPRMTPILRNRHERVQEASIQLIGRIADRGAEFVSAREWMRICFELLDLLKAHRKSVRRAAVNSFGYIAKAIGPQDVLQVLLTNLRVQERQSRVCSTVAIAIVAETCGPFTCLPAILNEYRTPESNVQHGCLKALGWIFEYIGEMSKDYVYSVVTLLDDALTDRDPVQRQSAASIVKHLALGTAGLGQEDSMQHLLNLIWPNIFETSPHVINSIMDAIESMRVTVGPGVLLYHTLQGLFHPARKVREIYVRTYNTNYLGAQDALVPYYPNFSAFNTDHNDYQRHNLSVLL</sequence>
<keyword evidence="5" id="KW-0677">Repeat</keyword>
<evidence type="ECO:0000256" key="7">
    <source>
        <dbReference type="ARBA" id="ARBA00023242"/>
    </source>
</evidence>
<dbReference type="GO" id="GO:0005681">
    <property type="term" value="C:spliceosomal complex"/>
    <property type="evidence" value="ECO:0007669"/>
    <property type="project" value="UniProtKB-KW"/>
</dbReference>
<name>A0AAF0F825_9BASI</name>
<dbReference type="FunFam" id="1.25.10.10:FF:000088">
    <property type="entry name" value="Splicing factor 3b, subunit 1"/>
    <property type="match status" value="1"/>
</dbReference>
<dbReference type="InterPro" id="IPR015016">
    <property type="entry name" value="SF3b_su1"/>
</dbReference>
<gene>
    <name evidence="11" type="primary">prp10</name>
    <name evidence="11" type="ORF">MPSI1_003636</name>
</gene>
<keyword evidence="3" id="KW-0507">mRNA processing</keyword>
<dbReference type="Gene3D" id="1.25.10.10">
    <property type="entry name" value="Leucine-rich Repeat Variant"/>
    <property type="match status" value="3"/>
</dbReference>